<comment type="subcellular location">
    <subcellularLocation>
        <location evidence="1">Membrane</location>
        <topology evidence="1">Multi-pass membrane protein</topology>
    </subcellularLocation>
</comment>
<evidence type="ECO:0000256" key="6">
    <source>
        <dbReference type="SAM" id="Phobius"/>
    </source>
</evidence>
<feature type="transmembrane region" description="Helical" evidence="6">
    <location>
        <begin position="180"/>
        <end position="201"/>
    </location>
</feature>
<dbReference type="RefSeq" id="WP_173268935.1">
    <property type="nucleotide sequence ID" value="NZ_JABMKV010000001.1"/>
</dbReference>
<keyword evidence="8" id="KW-1185">Reference proteome</keyword>
<accession>A0ABX2DC70</accession>
<name>A0ABX2DC70_9SPHI</name>
<evidence type="ECO:0000313" key="7">
    <source>
        <dbReference type="EMBL" id="NQX30754.1"/>
    </source>
</evidence>
<dbReference type="InterPro" id="IPR012506">
    <property type="entry name" value="TMEM86B-like"/>
</dbReference>
<dbReference type="EMBL" id="JABMKV010000001">
    <property type="protein sequence ID" value="NQX30754.1"/>
    <property type="molecule type" value="Genomic_DNA"/>
</dbReference>
<feature type="transmembrane region" description="Helical" evidence="6">
    <location>
        <begin position="66"/>
        <end position="83"/>
    </location>
</feature>
<keyword evidence="3 6" id="KW-0812">Transmembrane</keyword>
<evidence type="ECO:0000256" key="3">
    <source>
        <dbReference type="ARBA" id="ARBA00022692"/>
    </source>
</evidence>
<comment type="similarity">
    <text evidence="2">Belongs to the TMEM86 family.</text>
</comment>
<organism evidence="7 8">
    <name type="scientific">Pedobacter boryungensis</name>
    <dbReference type="NCBI Taxonomy" id="869962"/>
    <lineage>
        <taxon>Bacteria</taxon>
        <taxon>Pseudomonadati</taxon>
        <taxon>Bacteroidota</taxon>
        <taxon>Sphingobacteriia</taxon>
        <taxon>Sphingobacteriales</taxon>
        <taxon>Sphingobacteriaceae</taxon>
        <taxon>Pedobacter</taxon>
    </lineage>
</organism>
<sequence>MFQRHLQFSFAFFVIFFFQLLVETDPKSAKLILANFHFAIKPLITISLMIFLGYHTQLRGRFAKRIFIGLVFGLFGDCFLMFLDVDPSFFMYGLASFLIGHLAYISAFYLDYKWHPSGEKKYTKIALVVAGVFCLGFYLYLRPHLNEMKIPVMIYSIVISAMAIMAVNRKGRVNTLSFNLIFWGAILFVVSDSILAFNKFVFPFEFAGIPIMITYMAAQYFITIGAVERKLKKHSVIEAETNS</sequence>
<protein>
    <submittedName>
        <fullName evidence="7">Lysoplasmalogenase</fullName>
    </submittedName>
</protein>
<reference evidence="7 8" key="1">
    <citation type="submission" date="2020-05" db="EMBL/GenBank/DDBJ databases">
        <title>Description of Pedobacter foliorum sp. nov.</title>
        <authorList>
            <person name="Qi S."/>
            <person name="Carlier A."/>
            <person name="Cnockaert M."/>
            <person name="Vandamme P."/>
        </authorList>
    </citation>
    <scope>NUCLEOTIDE SEQUENCE [LARGE SCALE GENOMIC DNA]</scope>
    <source>
        <strain evidence="7 8">LMG 31300</strain>
    </source>
</reference>
<feature type="transmembrane region" description="Helical" evidence="6">
    <location>
        <begin position="152"/>
        <end position="168"/>
    </location>
</feature>
<evidence type="ECO:0000256" key="2">
    <source>
        <dbReference type="ARBA" id="ARBA00007375"/>
    </source>
</evidence>
<evidence type="ECO:0000256" key="5">
    <source>
        <dbReference type="ARBA" id="ARBA00023136"/>
    </source>
</evidence>
<comment type="caution">
    <text evidence="7">The sequence shown here is derived from an EMBL/GenBank/DDBJ whole genome shotgun (WGS) entry which is preliminary data.</text>
</comment>
<proteinExistence type="inferred from homology"/>
<keyword evidence="5 6" id="KW-0472">Membrane</keyword>
<dbReference type="Pfam" id="PF07947">
    <property type="entry name" value="YhhN"/>
    <property type="match status" value="1"/>
</dbReference>
<gene>
    <name evidence="7" type="ORF">HQN85_03395</name>
</gene>
<feature type="transmembrane region" description="Helical" evidence="6">
    <location>
        <begin position="34"/>
        <end position="54"/>
    </location>
</feature>
<feature type="transmembrane region" description="Helical" evidence="6">
    <location>
        <begin position="89"/>
        <end position="110"/>
    </location>
</feature>
<dbReference type="PANTHER" id="PTHR31885:SF6">
    <property type="entry name" value="GH04784P"/>
    <property type="match status" value="1"/>
</dbReference>
<dbReference type="Proteomes" id="UP000762110">
    <property type="component" value="Unassembled WGS sequence"/>
</dbReference>
<feature type="transmembrane region" description="Helical" evidence="6">
    <location>
        <begin position="122"/>
        <end position="140"/>
    </location>
</feature>
<evidence type="ECO:0000313" key="8">
    <source>
        <dbReference type="Proteomes" id="UP000762110"/>
    </source>
</evidence>
<dbReference type="PANTHER" id="PTHR31885">
    <property type="entry name" value="GH04784P"/>
    <property type="match status" value="1"/>
</dbReference>
<feature type="transmembrane region" description="Helical" evidence="6">
    <location>
        <begin position="207"/>
        <end position="227"/>
    </location>
</feature>
<evidence type="ECO:0000256" key="1">
    <source>
        <dbReference type="ARBA" id="ARBA00004141"/>
    </source>
</evidence>
<evidence type="ECO:0000256" key="4">
    <source>
        <dbReference type="ARBA" id="ARBA00022989"/>
    </source>
</evidence>
<keyword evidence="4 6" id="KW-1133">Transmembrane helix</keyword>